<protein>
    <submittedName>
        <fullName evidence="3">Ion channel</fullName>
    </submittedName>
</protein>
<name>A0A1E2RZ35_9HYPH</name>
<keyword evidence="1" id="KW-1133">Transmembrane helix</keyword>
<sequence length="139" mass="15120">MWVTVIVAIGALVVVLSAHYWTLWGLAAITPSDDADNHRRSLLMLMLLVSAHLLHIVGYALLLALLIDQGGWGHFAKADADAIDLLYFSSSAYTTLGFADATPQGDLRLISVFEGLAGFMALTWSATFVYSSFKATWRA</sequence>
<gene>
    <name evidence="3" type="ORF">A7A08_01530</name>
</gene>
<dbReference type="EMBL" id="MASI01000003">
    <property type="protein sequence ID" value="ODA67497.1"/>
    <property type="molecule type" value="Genomic_DNA"/>
</dbReference>
<feature type="transmembrane region" description="Helical" evidence="1">
    <location>
        <begin position="109"/>
        <end position="130"/>
    </location>
</feature>
<dbReference type="RefSeq" id="WP_069094847.1">
    <property type="nucleotide sequence ID" value="NZ_MASI01000003.1"/>
</dbReference>
<organism evidence="3 4">
    <name type="scientific">Methyloligella halotolerans</name>
    <dbReference type="NCBI Taxonomy" id="1177755"/>
    <lineage>
        <taxon>Bacteria</taxon>
        <taxon>Pseudomonadati</taxon>
        <taxon>Pseudomonadota</taxon>
        <taxon>Alphaproteobacteria</taxon>
        <taxon>Hyphomicrobiales</taxon>
        <taxon>Hyphomicrobiaceae</taxon>
        <taxon>Methyloligella</taxon>
    </lineage>
</organism>
<reference evidence="3 4" key="1">
    <citation type="submission" date="2016-07" db="EMBL/GenBank/DDBJ databases">
        <title>Draft genome sequence of Methyloligella halotolerans C2T (VKM B-2706T=CCUG 61687T=DSM 25045T), a halotolerant polyhydroxybutyrate accumulating methylotroph.</title>
        <authorList>
            <person name="Vasilenko O.V."/>
            <person name="Doronina N.V."/>
            <person name="Poroshina M.N."/>
            <person name="Tarlachkov S.V."/>
            <person name="Trotsenko Y.A."/>
        </authorList>
    </citation>
    <scope>NUCLEOTIDE SEQUENCE [LARGE SCALE GENOMIC DNA]</scope>
    <source>
        <strain evidence="3 4">VKM B-2706</strain>
    </source>
</reference>
<dbReference type="Gene3D" id="1.10.287.70">
    <property type="match status" value="1"/>
</dbReference>
<keyword evidence="1" id="KW-0812">Transmembrane</keyword>
<dbReference type="OrthoDB" id="2974133at2"/>
<dbReference type="Proteomes" id="UP000095087">
    <property type="component" value="Unassembled WGS sequence"/>
</dbReference>
<dbReference type="AlphaFoldDB" id="A0A1E2RZ35"/>
<keyword evidence="4" id="KW-1185">Reference proteome</keyword>
<feature type="domain" description="Potassium channel" evidence="2">
    <location>
        <begin position="61"/>
        <end position="129"/>
    </location>
</feature>
<feature type="transmembrane region" description="Helical" evidence="1">
    <location>
        <begin position="42"/>
        <end position="67"/>
    </location>
</feature>
<proteinExistence type="predicted"/>
<evidence type="ECO:0000256" key="1">
    <source>
        <dbReference type="SAM" id="Phobius"/>
    </source>
</evidence>
<evidence type="ECO:0000313" key="3">
    <source>
        <dbReference type="EMBL" id="ODA67497.1"/>
    </source>
</evidence>
<accession>A0A1E2RZ35</accession>
<feature type="transmembrane region" description="Helical" evidence="1">
    <location>
        <begin position="6"/>
        <end position="30"/>
    </location>
</feature>
<comment type="caution">
    <text evidence="3">The sequence shown here is derived from an EMBL/GenBank/DDBJ whole genome shotgun (WGS) entry which is preliminary data.</text>
</comment>
<dbReference type="SUPFAM" id="SSF81324">
    <property type="entry name" value="Voltage-gated potassium channels"/>
    <property type="match status" value="1"/>
</dbReference>
<dbReference type="Pfam" id="PF07885">
    <property type="entry name" value="Ion_trans_2"/>
    <property type="match status" value="1"/>
</dbReference>
<evidence type="ECO:0000259" key="2">
    <source>
        <dbReference type="Pfam" id="PF07885"/>
    </source>
</evidence>
<keyword evidence="1" id="KW-0472">Membrane</keyword>
<dbReference type="InterPro" id="IPR013099">
    <property type="entry name" value="K_chnl_dom"/>
</dbReference>
<evidence type="ECO:0000313" key="4">
    <source>
        <dbReference type="Proteomes" id="UP000095087"/>
    </source>
</evidence>
<dbReference type="STRING" id="1177755.A7A08_01530"/>